<dbReference type="Proteomes" id="UP000799423">
    <property type="component" value="Unassembled WGS sequence"/>
</dbReference>
<dbReference type="PANTHER" id="PTHR11188:SF161">
    <property type="entry name" value="PH-RESPONSE REGULATOR PROTEIN PALF_RIM8"/>
    <property type="match status" value="1"/>
</dbReference>
<proteinExistence type="predicted"/>
<dbReference type="GO" id="GO:0030674">
    <property type="term" value="F:protein-macromolecule adaptor activity"/>
    <property type="evidence" value="ECO:0007669"/>
    <property type="project" value="TreeGrafter"/>
</dbReference>
<dbReference type="CDD" id="cd22952">
    <property type="entry name" value="ART10-like"/>
    <property type="match status" value="1"/>
</dbReference>
<dbReference type="Pfam" id="PF00339">
    <property type="entry name" value="Arrestin_N"/>
    <property type="match status" value="1"/>
</dbReference>
<dbReference type="InterPro" id="IPR011021">
    <property type="entry name" value="Arrestin-like_N"/>
</dbReference>
<dbReference type="GO" id="GO:0070086">
    <property type="term" value="P:ubiquitin-dependent endocytosis"/>
    <property type="evidence" value="ECO:0007669"/>
    <property type="project" value="TreeGrafter"/>
</dbReference>
<dbReference type="OrthoDB" id="2333384at2759"/>
<dbReference type="SUPFAM" id="SSF81296">
    <property type="entry name" value="E set domains"/>
    <property type="match status" value="1"/>
</dbReference>
<name>A0A6A7BLJ5_9PLEO</name>
<evidence type="ECO:0000259" key="2">
    <source>
        <dbReference type="Pfam" id="PF00339"/>
    </source>
</evidence>
<feature type="domain" description="Arrestin-like N-terminal" evidence="2">
    <location>
        <begin position="9"/>
        <end position="106"/>
    </location>
</feature>
<dbReference type="EMBL" id="MU006289">
    <property type="protein sequence ID" value="KAF2856350.1"/>
    <property type="molecule type" value="Genomic_DNA"/>
</dbReference>
<dbReference type="GO" id="GO:0005886">
    <property type="term" value="C:plasma membrane"/>
    <property type="evidence" value="ECO:0007669"/>
    <property type="project" value="TreeGrafter"/>
</dbReference>
<evidence type="ECO:0000256" key="1">
    <source>
        <dbReference type="SAM" id="MobiDB-lite"/>
    </source>
</evidence>
<protein>
    <recommendedName>
        <fullName evidence="2">Arrestin-like N-terminal domain-containing protein</fullName>
    </recommendedName>
</protein>
<evidence type="ECO:0000313" key="3">
    <source>
        <dbReference type="EMBL" id="KAF2856350.1"/>
    </source>
</evidence>
<accession>A0A6A7BLJ5</accession>
<evidence type="ECO:0000313" key="4">
    <source>
        <dbReference type="Proteomes" id="UP000799423"/>
    </source>
</evidence>
<feature type="region of interest" description="Disordered" evidence="1">
    <location>
        <begin position="407"/>
        <end position="441"/>
    </location>
</feature>
<gene>
    <name evidence="3" type="ORF">T440DRAFT_384364</name>
</gene>
<keyword evidence="4" id="KW-1185">Reference proteome</keyword>
<feature type="region of interest" description="Disordered" evidence="1">
    <location>
        <begin position="199"/>
        <end position="218"/>
    </location>
</feature>
<dbReference type="InterPro" id="IPR014752">
    <property type="entry name" value="Arrestin-like_C"/>
</dbReference>
<feature type="compositionally biased region" description="Low complexity" evidence="1">
    <location>
        <begin position="208"/>
        <end position="218"/>
    </location>
</feature>
<sequence>MAAPALRVIVDGENDKVYRKGDKITGRVILLVEEERPIESLKLVFAGSSITRTTRPLLVNGNTNNDTGRHDYEEKTRLFNREKEFVSNLVLEPKKHSWPFEFTFPELTEQRFKRLTHGANYLREPHALPPSFHLKTNVPGGTAQISYFLQARLVMSGSKDTKGCKHLLRYHPRPHVDVPREAKVISAVLYGQQWKPRKEVDEPKAPVSKGLSLRSSGKSPRIVPCFSHPESIAPGQHIPLSISLRNARDPTNEARGGCTLDSLSVTISTFSTVMCGHVLTQPEDIVSKHVTCITRTAMNKSLPFNGTKALTTNFRLIDDNECVPTFKTYNITRRYTLSVSIGIKYGSQHFTVRSSTPLEILPRIPRELPLEDGDEIEPLPLYTPREPSKEFAPDYESIYALSPTTSILSSTSNSLSPVGSRSSSLYSGGSSPSTVVSTPAE</sequence>
<reference evidence="3" key="1">
    <citation type="submission" date="2020-01" db="EMBL/GenBank/DDBJ databases">
        <authorList>
            <consortium name="DOE Joint Genome Institute"/>
            <person name="Haridas S."/>
            <person name="Albert R."/>
            <person name="Binder M."/>
            <person name="Bloem J."/>
            <person name="Labutti K."/>
            <person name="Salamov A."/>
            <person name="Andreopoulos B."/>
            <person name="Baker S.E."/>
            <person name="Barry K."/>
            <person name="Bills G."/>
            <person name="Bluhm B.H."/>
            <person name="Cannon C."/>
            <person name="Castanera R."/>
            <person name="Culley D.E."/>
            <person name="Daum C."/>
            <person name="Ezra D."/>
            <person name="Gonzalez J.B."/>
            <person name="Henrissat B."/>
            <person name="Kuo A."/>
            <person name="Liang C."/>
            <person name="Lipzen A."/>
            <person name="Lutzoni F."/>
            <person name="Magnuson J."/>
            <person name="Mondo S."/>
            <person name="Nolan M."/>
            <person name="Ohm R."/>
            <person name="Pangilinan J."/>
            <person name="Park H.-J."/>
            <person name="Ramirez L."/>
            <person name="Alfaro M."/>
            <person name="Sun H."/>
            <person name="Tritt A."/>
            <person name="Yoshinaga Y."/>
            <person name="Zwiers L.-H."/>
            <person name="Turgeon B.G."/>
            <person name="Goodwin S.B."/>
            <person name="Spatafora J.W."/>
            <person name="Crous P.W."/>
            <person name="Grigoriev I.V."/>
        </authorList>
    </citation>
    <scope>NUCLEOTIDE SEQUENCE</scope>
    <source>
        <strain evidence="3">IPT5</strain>
    </source>
</reference>
<organism evidence="3 4">
    <name type="scientific">Plenodomus tracheiphilus IPT5</name>
    <dbReference type="NCBI Taxonomy" id="1408161"/>
    <lineage>
        <taxon>Eukaryota</taxon>
        <taxon>Fungi</taxon>
        <taxon>Dikarya</taxon>
        <taxon>Ascomycota</taxon>
        <taxon>Pezizomycotina</taxon>
        <taxon>Dothideomycetes</taxon>
        <taxon>Pleosporomycetidae</taxon>
        <taxon>Pleosporales</taxon>
        <taxon>Pleosporineae</taxon>
        <taxon>Leptosphaeriaceae</taxon>
        <taxon>Plenodomus</taxon>
    </lineage>
</organism>
<dbReference type="PANTHER" id="PTHR11188">
    <property type="entry name" value="ARRESTIN DOMAIN CONTAINING PROTEIN"/>
    <property type="match status" value="1"/>
</dbReference>
<dbReference type="AlphaFoldDB" id="A0A6A7BLJ5"/>
<dbReference type="InterPro" id="IPR050357">
    <property type="entry name" value="Arrestin_domain-protein"/>
</dbReference>
<dbReference type="GO" id="GO:0031625">
    <property type="term" value="F:ubiquitin protein ligase binding"/>
    <property type="evidence" value="ECO:0007669"/>
    <property type="project" value="TreeGrafter"/>
</dbReference>
<dbReference type="GO" id="GO:0005829">
    <property type="term" value="C:cytosol"/>
    <property type="evidence" value="ECO:0007669"/>
    <property type="project" value="TreeGrafter"/>
</dbReference>
<dbReference type="InterPro" id="IPR014756">
    <property type="entry name" value="Ig_E-set"/>
</dbReference>
<dbReference type="Gene3D" id="2.60.40.640">
    <property type="match status" value="1"/>
</dbReference>